<evidence type="ECO:0000256" key="1">
    <source>
        <dbReference type="SAM" id="MobiDB-lite"/>
    </source>
</evidence>
<name>A0A2S4HC54_9GAMM</name>
<sequence>MAHFRRTLSAVLVSISLLATSHVSAGLWEERQALYAISKELMAIESLVRDAERKSTPSSRTSFKYNVMLEDLRLIRSGIDHHLMQPMEPVDPSAVKQLDPAYTGHDR</sequence>
<dbReference type="Proteomes" id="UP000237222">
    <property type="component" value="Unassembled WGS sequence"/>
</dbReference>
<dbReference type="RefSeq" id="WP_103685606.1">
    <property type="nucleotide sequence ID" value="NZ_PQGG01000038.1"/>
</dbReference>
<comment type="caution">
    <text evidence="3">The sequence shown here is derived from an EMBL/GenBank/DDBJ whole genome shotgun (WGS) entry which is preliminary data.</text>
</comment>
<evidence type="ECO:0000256" key="2">
    <source>
        <dbReference type="SAM" id="SignalP"/>
    </source>
</evidence>
<dbReference type="OrthoDB" id="6369378at2"/>
<dbReference type="InterPro" id="IPR019110">
    <property type="entry name" value="Uncharacterised_RAQPRD"/>
</dbReference>
<proteinExistence type="predicted"/>
<accession>A0A2S4HC54</accession>
<organism evidence="3 4">
    <name type="scientific">Zhongshania marina</name>
    <dbReference type="NCBI Taxonomy" id="2304603"/>
    <lineage>
        <taxon>Bacteria</taxon>
        <taxon>Pseudomonadati</taxon>
        <taxon>Pseudomonadota</taxon>
        <taxon>Gammaproteobacteria</taxon>
        <taxon>Cellvibrionales</taxon>
        <taxon>Spongiibacteraceae</taxon>
        <taxon>Zhongshania</taxon>
    </lineage>
</organism>
<feature type="chain" id="PRO_5015589950" description="Conjugal transfer protein" evidence="2">
    <location>
        <begin position="26"/>
        <end position="107"/>
    </location>
</feature>
<gene>
    <name evidence="3" type="ORF">C0068_16645</name>
</gene>
<dbReference type="EMBL" id="PQGG01000038">
    <property type="protein sequence ID" value="POP51564.1"/>
    <property type="molecule type" value="Genomic_DNA"/>
</dbReference>
<dbReference type="AlphaFoldDB" id="A0A2S4HC54"/>
<feature type="region of interest" description="Disordered" evidence="1">
    <location>
        <begin position="85"/>
        <end position="107"/>
    </location>
</feature>
<reference evidence="3 4" key="1">
    <citation type="submission" date="2018-01" db="EMBL/GenBank/DDBJ databases">
        <authorList>
            <person name="Yu X.-D."/>
        </authorList>
    </citation>
    <scope>NUCLEOTIDE SEQUENCE [LARGE SCALE GENOMIC DNA]</scope>
    <source>
        <strain evidence="3 4">ZX-21</strain>
    </source>
</reference>
<feature type="signal peptide" evidence="2">
    <location>
        <begin position="1"/>
        <end position="25"/>
    </location>
</feature>
<protein>
    <recommendedName>
        <fullName evidence="5">Conjugal transfer protein</fullName>
    </recommendedName>
</protein>
<evidence type="ECO:0000313" key="4">
    <source>
        <dbReference type="Proteomes" id="UP000237222"/>
    </source>
</evidence>
<keyword evidence="2" id="KW-0732">Signal</keyword>
<evidence type="ECO:0000313" key="3">
    <source>
        <dbReference type="EMBL" id="POP51564.1"/>
    </source>
</evidence>
<evidence type="ECO:0008006" key="5">
    <source>
        <dbReference type="Google" id="ProtNLM"/>
    </source>
</evidence>
<dbReference type="Pfam" id="PF09686">
    <property type="entry name" value="Plasmid_RAQPRD"/>
    <property type="match status" value="1"/>
</dbReference>